<evidence type="ECO:0000313" key="7">
    <source>
        <dbReference type="EMBL" id="TGM59435.1"/>
    </source>
</evidence>
<reference evidence="8" key="1">
    <citation type="journal article" date="2019" name="PLoS Negl. Trop. Dis.">
        <title>Revisiting the worldwide diversity of Leptospira species in the environment.</title>
        <authorList>
            <person name="Vincent A.T."/>
            <person name="Schiettekatte O."/>
            <person name="Bourhy P."/>
            <person name="Veyrier F.J."/>
            <person name="Picardeau M."/>
        </authorList>
    </citation>
    <scope>NUCLEOTIDE SEQUENCE [LARGE SCALE GENOMIC DNA]</scope>
    <source>
        <strain evidence="8">201601955</strain>
    </source>
</reference>
<evidence type="ECO:0000259" key="6">
    <source>
        <dbReference type="Pfam" id="PF07992"/>
    </source>
</evidence>
<comment type="caution">
    <text evidence="7">The sequence shown here is derived from an EMBL/GenBank/DDBJ whole genome shotgun (WGS) entry which is preliminary data.</text>
</comment>
<dbReference type="PANTHER" id="PTHR42913">
    <property type="entry name" value="APOPTOSIS-INDUCING FACTOR 1"/>
    <property type="match status" value="1"/>
</dbReference>
<dbReference type="RefSeq" id="WP_135657932.1">
    <property type="nucleotide sequence ID" value="NZ_RQHF01000012.1"/>
</dbReference>
<dbReference type="PANTHER" id="PTHR42913:SF3">
    <property type="entry name" value="64 KDA MITOCHONDRIAL NADH DEHYDROGENASE (EUROFUNG)"/>
    <property type="match status" value="1"/>
</dbReference>
<evidence type="ECO:0000256" key="4">
    <source>
        <dbReference type="ARBA" id="ARBA00022827"/>
    </source>
</evidence>
<keyword evidence="5" id="KW-0560">Oxidoreductase</keyword>
<evidence type="ECO:0000256" key="1">
    <source>
        <dbReference type="ARBA" id="ARBA00001974"/>
    </source>
</evidence>
<accession>A0ABY2NSB1</accession>
<feature type="domain" description="FAD/NAD(P)-binding" evidence="6">
    <location>
        <begin position="4"/>
        <end position="270"/>
    </location>
</feature>
<dbReference type="Proteomes" id="UP000298112">
    <property type="component" value="Unassembled WGS sequence"/>
</dbReference>
<dbReference type="EMBL" id="RQHF01000012">
    <property type="protein sequence ID" value="TGM59435.1"/>
    <property type="molecule type" value="Genomic_DNA"/>
</dbReference>
<gene>
    <name evidence="7" type="ORF">EHQ95_06965</name>
</gene>
<dbReference type="Gene3D" id="3.50.50.100">
    <property type="match status" value="1"/>
</dbReference>
<keyword evidence="8" id="KW-1185">Reference proteome</keyword>
<comment type="similarity">
    <text evidence="2">Belongs to the NADH dehydrogenase family.</text>
</comment>
<evidence type="ECO:0000313" key="8">
    <source>
        <dbReference type="Proteomes" id="UP000298112"/>
    </source>
</evidence>
<evidence type="ECO:0000256" key="5">
    <source>
        <dbReference type="ARBA" id="ARBA00023002"/>
    </source>
</evidence>
<dbReference type="SUPFAM" id="SSF51905">
    <property type="entry name" value="FAD/NAD(P)-binding domain"/>
    <property type="match status" value="1"/>
</dbReference>
<dbReference type="InterPro" id="IPR023753">
    <property type="entry name" value="FAD/NAD-binding_dom"/>
</dbReference>
<keyword evidence="4" id="KW-0274">FAD</keyword>
<organism evidence="7 8">
    <name type="scientific">Leptospira vanthielii</name>
    <dbReference type="NCBI Taxonomy" id="293085"/>
    <lineage>
        <taxon>Bacteria</taxon>
        <taxon>Pseudomonadati</taxon>
        <taxon>Spirochaetota</taxon>
        <taxon>Spirochaetia</taxon>
        <taxon>Leptospirales</taxon>
        <taxon>Leptospiraceae</taxon>
        <taxon>Leptospira</taxon>
    </lineage>
</organism>
<keyword evidence="3" id="KW-0285">Flavoprotein</keyword>
<sequence>MKPKILILGAGYAGILAANRLDKQLKDAEITIVSESIGFKEKIRFHEMASAGTKKELKIKDLLRTRISFLQGKVKKILPIEKSVVVEGNPDRINYDFLVIALGSSQIRPIQISENSIQSQEAVSQFLKKNQHREIQKLCIIGAGLTGIEMAAEWKYFHPQSAVTIIDKNELGASFSKKGKEYLRTFMLENNINILDNTNIEKVSENEITLINQDKLLFDCLINCSGFKGSDLLKEAGFQTNTQNQIYVDPFLRSRQYPNVFVAGDSAYLENSILRMGCVTALPMGAYIADQLTNLIQGKKLSPFSFQFVGRCVSLGRKEGLIQFTYGDDRPKERIIKGRWGAIIKELVNRFTIFSLKMEKRSPFRFYFWPKGNPLQMEKIVTPKTISIRT</sequence>
<evidence type="ECO:0000256" key="3">
    <source>
        <dbReference type="ARBA" id="ARBA00022630"/>
    </source>
</evidence>
<evidence type="ECO:0000256" key="2">
    <source>
        <dbReference type="ARBA" id="ARBA00005272"/>
    </source>
</evidence>
<dbReference type="Pfam" id="PF07992">
    <property type="entry name" value="Pyr_redox_2"/>
    <property type="match status" value="1"/>
</dbReference>
<name>A0ABY2NSB1_9LEPT</name>
<protein>
    <submittedName>
        <fullName evidence="7">NADH-quinone oxidoreductase subunit D</fullName>
    </submittedName>
</protein>
<dbReference type="PRINTS" id="PR00368">
    <property type="entry name" value="FADPNR"/>
</dbReference>
<dbReference type="InterPro" id="IPR051169">
    <property type="entry name" value="NADH-Q_oxidoreductase"/>
</dbReference>
<dbReference type="InterPro" id="IPR036188">
    <property type="entry name" value="FAD/NAD-bd_sf"/>
</dbReference>
<proteinExistence type="inferred from homology"/>
<comment type="cofactor">
    <cofactor evidence="1">
        <name>FAD</name>
        <dbReference type="ChEBI" id="CHEBI:57692"/>
    </cofactor>
</comment>